<gene>
    <name evidence="5" type="ORF">Y919_04720</name>
</gene>
<dbReference type="AlphaFoldDB" id="A0A096BHM4"/>
<organism evidence="5 6">
    <name type="scientific">Caloranaerobacter azorensis H53214</name>
    <dbReference type="NCBI Taxonomy" id="1156417"/>
    <lineage>
        <taxon>Bacteria</taxon>
        <taxon>Bacillati</taxon>
        <taxon>Bacillota</taxon>
        <taxon>Tissierellia</taxon>
        <taxon>Tissierellales</taxon>
        <taxon>Thermohalobacteraceae</taxon>
        <taxon>Caloranaerobacter</taxon>
    </lineage>
</organism>
<dbReference type="PRINTS" id="PR00502">
    <property type="entry name" value="NUDIXFAMILY"/>
</dbReference>
<sequence length="145" mass="16801">MRVVLEVKFYGCNEIEENKLIFVVIMAKFNNKWVVVRHKERNTWGIPAGHIELSESVEAAASRELFEETGAIDFTIYPVNIYSVNNGEQETYGQLFYAEIRELGELPQTEIAEIKLVDELPKDLTYPLIQSILAKRVQKYVEENF</sequence>
<dbReference type="InterPro" id="IPR015797">
    <property type="entry name" value="NUDIX_hydrolase-like_dom_sf"/>
</dbReference>
<accession>A0A096BHM4</accession>
<dbReference type="CDD" id="cd04665">
    <property type="entry name" value="NUDIX_RppH"/>
    <property type="match status" value="1"/>
</dbReference>
<dbReference type="PANTHER" id="PTHR43736:SF1">
    <property type="entry name" value="DIHYDRONEOPTERIN TRIPHOSPHATE DIPHOSPHATASE"/>
    <property type="match status" value="1"/>
</dbReference>
<feature type="domain" description="Nudix hydrolase" evidence="4">
    <location>
        <begin position="17"/>
        <end position="145"/>
    </location>
</feature>
<dbReference type="InterPro" id="IPR020476">
    <property type="entry name" value="Nudix_hydrolase"/>
</dbReference>
<evidence type="ECO:0000256" key="2">
    <source>
        <dbReference type="ARBA" id="ARBA00022801"/>
    </source>
</evidence>
<comment type="similarity">
    <text evidence="1 3">Belongs to the Nudix hydrolase family.</text>
</comment>
<evidence type="ECO:0000313" key="5">
    <source>
        <dbReference type="EMBL" id="KGG80680.1"/>
    </source>
</evidence>
<evidence type="ECO:0000256" key="1">
    <source>
        <dbReference type="ARBA" id="ARBA00005582"/>
    </source>
</evidence>
<name>A0A096BHM4_9FIRM</name>
<dbReference type="Proteomes" id="UP000029622">
    <property type="component" value="Unassembled WGS sequence"/>
</dbReference>
<dbReference type="PROSITE" id="PS00893">
    <property type="entry name" value="NUDIX_BOX"/>
    <property type="match status" value="1"/>
</dbReference>
<proteinExistence type="inferred from homology"/>
<dbReference type="InterPro" id="IPR014078">
    <property type="entry name" value="Nudix_YtkD"/>
</dbReference>
<dbReference type="GO" id="GO:0016787">
    <property type="term" value="F:hydrolase activity"/>
    <property type="evidence" value="ECO:0007669"/>
    <property type="project" value="UniProtKB-KW"/>
</dbReference>
<keyword evidence="2 3" id="KW-0378">Hydrolase</keyword>
<dbReference type="EMBL" id="AZTB01000017">
    <property type="protein sequence ID" value="KGG80680.1"/>
    <property type="molecule type" value="Genomic_DNA"/>
</dbReference>
<dbReference type="PANTHER" id="PTHR43736">
    <property type="entry name" value="ADP-RIBOSE PYROPHOSPHATASE"/>
    <property type="match status" value="1"/>
</dbReference>
<dbReference type="SUPFAM" id="SSF55811">
    <property type="entry name" value="Nudix"/>
    <property type="match status" value="1"/>
</dbReference>
<dbReference type="STRING" id="1156417.Y919_04720"/>
<evidence type="ECO:0000313" key="6">
    <source>
        <dbReference type="Proteomes" id="UP000029622"/>
    </source>
</evidence>
<dbReference type="PROSITE" id="PS51462">
    <property type="entry name" value="NUDIX"/>
    <property type="match status" value="1"/>
</dbReference>
<evidence type="ECO:0000259" key="4">
    <source>
        <dbReference type="PROSITE" id="PS51462"/>
    </source>
</evidence>
<comment type="caution">
    <text evidence="5">The sequence shown here is derived from an EMBL/GenBank/DDBJ whole genome shotgun (WGS) entry which is preliminary data.</text>
</comment>
<dbReference type="InterPro" id="IPR000086">
    <property type="entry name" value="NUDIX_hydrolase_dom"/>
</dbReference>
<dbReference type="Pfam" id="PF00293">
    <property type="entry name" value="NUDIX"/>
    <property type="match status" value="1"/>
</dbReference>
<dbReference type="Gene3D" id="3.90.79.10">
    <property type="entry name" value="Nucleoside Triphosphate Pyrophosphohydrolase"/>
    <property type="match status" value="1"/>
</dbReference>
<dbReference type="InterPro" id="IPR020084">
    <property type="entry name" value="NUDIX_hydrolase_CS"/>
</dbReference>
<evidence type="ECO:0000256" key="3">
    <source>
        <dbReference type="RuleBase" id="RU003476"/>
    </source>
</evidence>
<protein>
    <recommendedName>
        <fullName evidence="4">Nudix hydrolase domain-containing protein</fullName>
    </recommendedName>
</protein>
<reference evidence="5 6" key="1">
    <citation type="submission" date="2013-12" db="EMBL/GenBank/DDBJ databases">
        <title>Draft genome sequence of Caloranaerobacter sp. H53214.</title>
        <authorList>
            <person name="Jiang L.J."/>
            <person name="Shao Z.Z."/>
            <person name="Long M.N."/>
        </authorList>
    </citation>
    <scope>NUCLEOTIDE SEQUENCE [LARGE SCALE GENOMIC DNA]</scope>
    <source>
        <strain evidence="5 6">H53214</strain>
    </source>
</reference>